<protein>
    <submittedName>
        <fullName evidence="2">Uncharacterized protein</fullName>
    </submittedName>
</protein>
<organism evidence="2 3">
    <name type="scientific">Mucuna pruriens</name>
    <name type="common">Velvet bean</name>
    <name type="synonym">Dolichos pruriens</name>
    <dbReference type="NCBI Taxonomy" id="157652"/>
    <lineage>
        <taxon>Eukaryota</taxon>
        <taxon>Viridiplantae</taxon>
        <taxon>Streptophyta</taxon>
        <taxon>Embryophyta</taxon>
        <taxon>Tracheophyta</taxon>
        <taxon>Spermatophyta</taxon>
        <taxon>Magnoliopsida</taxon>
        <taxon>eudicotyledons</taxon>
        <taxon>Gunneridae</taxon>
        <taxon>Pentapetalae</taxon>
        <taxon>rosids</taxon>
        <taxon>fabids</taxon>
        <taxon>Fabales</taxon>
        <taxon>Fabaceae</taxon>
        <taxon>Papilionoideae</taxon>
        <taxon>50 kb inversion clade</taxon>
        <taxon>NPAAA clade</taxon>
        <taxon>indigoferoid/millettioid clade</taxon>
        <taxon>Phaseoleae</taxon>
        <taxon>Mucuna</taxon>
    </lineage>
</organism>
<proteinExistence type="predicted"/>
<keyword evidence="3" id="KW-1185">Reference proteome</keyword>
<name>A0A371E6M7_MUCPR</name>
<feature type="non-terminal residue" evidence="2">
    <location>
        <position position="1"/>
    </location>
</feature>
<dbReference type="AlphaFoldDB" id="A0A371E6M7"/>
<dbReference type="EMBL" id="QJKJ01015986">
    <property type="protein sequence ID" value="RDX61688.1"/>
    <property type="molecule type" value="Genomic_DNA"/>
</dbReference>
<feature type="signal peptide" evidence="1">
    <location>
        <begin position="1"/>
        <end position="19"/>
    </location>
</feature>
<gene>
    <name evidence="2" type="ORF">CR513_60063</name>
</gene>
<keyword evidence="1" id="KW-0732">Signal</keyword>
<evidence type="ECO:0000313" key="2">
    <source>
        <dbReference type="EMBL" id="RDX61688.1"/>
    </source>
</evidence>
<feature type="chain" id="PRO_5017026398" evidence="1">
    <location>
        <begin position="20"/>
        <end position="112"/>
    </location>
</feature>
<reference evidence="2" key="1">
    <citation type="submission" date="2018-05" db="EMBL/GenBank/DDBJ databases">
        <title>Draft genome of Mucuna pruriens seed.</title>
        <authorList>
            <person name="Nnadi N.E."/>
            <person name="Vos R."/>
            <person name="Hasami M.H."/>
            <person name="Devisetty U.K."/>
            <person name="Aguiy J.C."/>
        </authorList>
    </citation>
    <scope>NUCLEOTIDE SEQUENCE [LARGE SCALE GENOMIC DNA]</scope>
    <source>
        <strain evidence="2">JCA_2017</strain>
    </source>
</reference>
<dbReference type="Proteomes" id="UP000257109">
    <property type="component" value="Unassembled WGS sequence"/>
</dbReference>
<comment type="caution">
    <text evidence="2">The sequence shown here is derived from an EMBL/GenBank/DDBJ whole genome shotgun (WGS) entry which is preliminary data.</text>
</comment>
<accession>A0A371E6M7</accession>
<evidence type="ECO:0000256" key="1">
    <source>
        <dbReference type="SAM" id="SignalP"/>
    </source>
</evidence>
<evidence type="ECO:0000313" key="3">
    <source>
        <dbReference type="Proteomes" id="UP000257109"/>
    </source>
</evidence>
<sequence>MMGLLIVFPSISVLSYTETQKLRGDIETQKHKAAVYRSTRHLEDCVSVGLQSSQPVEPLLASRTPPSFQLPTNSPKILPLFGNDHYFSLLARSILHLTYCKFHRKCKNSENN</sequence>